<name>A0ABS5U1A6_9CELL</name>
<dbReference type="EMBL" id="JAHBOH010000001">
    <property type="protein sequence ID" value="MBT0995188.1"/>
    <property type="molecule type" value="Genomic_DNA"/>
</dbReference>
<gene>
    <name evidence="3" type="ORF">KIN34_12935</name>
</gene>
<keyword evidence="2" id="KW-0472">Membrane</keyword>
<comment type="caution">
    <text evidence="3">The sequence shown here is derived from an EMBL/GenBank/DDBJ whole genome shotgun (WGS) entry which is preliminary data.</text>
</comment>
<protein>
    <submittedName>
        <fullName evidence="3">Uncharacterized protein</fullName>
    </submittedName>
</protein>
<feature type="compositionally biased region" description="Low complexity" evidence="1">
    <location>
        <begin position="51"/>
        <end position="104"/>
    </location>
</feature>
<sequence>MDDVLDVLVVVLALAVSAGLGWLVVAGVLRLASRSGDAGTTSTAAPPALDPSATSPSAAGAASPAPTSAGKPSVAAGAAGPTATTAVPTAPAAPAGAGDPQSADPAPPVLSVAGSSDGPDGPRAKAVLRGGTWIGILERLAVTGCVLLGQVEGVAIVVAVKGLGRYPELRENPGVSERFVIGTLASLVWAVAIGVVGRLLIT</sequence>
<keyword evidence="4" id="KW-1185">Reference proteome</keyword>
<organism evidence="3 4">
    <name type="scientific">Cellulomonas fulva</name>
    <dbReference type="NCBI Taxonomy" id="2835530"/>
    <lineage>
        <taxon>Bacteria</taxon>
        <taxon>Bacillati</taxon>
        <taxon>Actinomycetota</taxon>
        <taxon>Actinomycetes</taxon>
        <taxon>Micrococcales</taxon>
        <taxon>Cellulomonadaceae</taxon>
        <taxon>Cellulomonas</taxon>
    </lineage>
</organism>
<evidence type="ECO:0000313" key="4">
    <source>
        <dbReference type="Proteomes" id="UP000722125"/>
    </source>
</evidence>
<keyword evidence="2" id="KW-0812">Transmembrane</keyword>
<evidence type="ECO:0000313" key="3">
    <source>
        <dbReference type="EMBL" id="MBT0995188.1"/>
    </source>
</evidence>
<evidence type="ECO:0000256" key="2">
    <source>
        <dbReference type="SAM" id="Phobius"/>
    </source>
</evidence>
<feature type="transmembrane region" description="Helical" evidence="2">
    <location>
        <begin position="179"/>
        <end position="201"/>
    </location>
</feature>
<reference evidence="3 4" key="1">
    <citation type="submission" date="2021-05" db="EMBL/GenBank/DDBJ databases">
        <title>Description of Cellulomonas sp. DKR-3 sp. nov.</title>
        <authorList>
            <person name="Dahal R.H."/>
            <person name="Chaudhary D.K."/>
        </authorList>
    </citation>
    <scope>NUCLEOTIDE SEQUENCE [LARGE SCALE GENOMIC DNA]</scope>
    <source>
        <strain evidence="3 4">DKR-3</strain>
    </source>
</reference>
<dbReference type="Proteomes" id="UP000722125">
    <property type="component" value="Unassembled WGS sequence"/>
</dbReference>
<keyword evidence="2" id="KW-1133">Transmembrane helix</keyword>
<accession>A0ABS5U1A6</accession>
<feature type="transmembrane region" description="Helical" evidence="2">
    <location>
        <begin position="6"/>
        <end position="29"/>
    </location>
</feature>
<feature type="region of interest" description="Disordered" evidence="1">
    <location>
        <begin position="36"/>
        <end position="123"/>
    </location>
</feature>
<proteinExistence type="predicted"/>
<evidence type="ECO:0000256" key="1">
    <source>
        <dbReference type="SAM" id="MobiDB-lite"/>
    </source>
</evidence>
<dbReference type="RefSeq" id="WP_214351233.1">
    <property type="nucleotide sequence ID" value="NZ_JAHBOH010000001.1"/>
</dbReference>